<dbReference type="GO" id="GO:0006310">
    <property type="term" value="P:DNA recombination"/>
    <property type="evidence" value="ECO:0007669"/>
    <property type="project" value="UniProtKB-KW"/>
</dbReference>
<evidence type="ECO:0000313" key="3">
    <source>
        <dbReference type="EMBL" id="REH50053.1"/>
    </source>
</evidence>
<evidence type="ECO:0000256" key="1">
    <source>
        <dbReference type="ARBA" id="ARBA00023172"/>
    </source>
</evidence>
<accession>A0A3E0HU36</accession>
<dbReference type="SUPFAM" id="SSF56349">
    <property type="entry name" value="DNA breaking-rejoining enzymes"/>
    <property type="match status" value="1"/>
</dbReference>
<dbReference type="Proteomes" id="UP000256269">
    <property type="component" value="Unassembled WGS sequence"/>
</dbReference>
<name>A0A3E0HU36_9PSEU</name>
<dbReference type="GO" id="GO:0003677">
    <property type="term" value="F:DNA binding"/>
    <property type="evidence" value="ECO:0007669"/>
    <property type="project" value="InterPro"/>
</dbReference>
<keyword evidence="4" id="KW-1185">Reference proteome</keyword>
<keyword evidence="1" id="KW-0233">DNA recombination</keyword>
<protein>
    <submittedName>
        <fullName evidence="3">Phage integrase family protein</fullName>
    </submittedName>
</protein>
<evidence type="ECO:0000259" key="2">
    <source>
        <dbReference type="PROSITE" id="PS51898"/>
    </source>
</evidence>
<dbReference type="InterPro" id="IPR002104">
    <property type="entry name" value="Integrase_catalytic"/>
</dbReference>
<proteinExistence type="predicted"/>
<dbReference type="EMBL" id="QUNO01000004">
    <property type="protein sequence ID" value="REH50053.1"/>
    <property type="molecule type" value="Genomic_DNA"/>
</dbReference>
<evidence type="ECO:0000313" key="4">
    <source>
        <dbReference type="Proteomes" id="UP000256269"/>
    </source>
</evidence>
<dbReference type="InterPro" id="IPR011010">
    <property type="entry name" value="DNA_brk_join_enz"/>
</dbReference>
<organism evidence="3 4">
    <name type="scientific">Kutzneria buriramensis</name>
    <dbReference type="NCBI Taxonomy" id="1045776"/>
    <lineage>
        <taxon>Bacteria</taxon>
        <taxon>Bacillati</taxon>
        <taxon>Actinomycetota</taxon>
        <taxon>Actinomycetes</taxon>
        <taxon>Pseudonocardiales</taxon>
        <taxon>Pseudonocardiaceae</taxon>
        <taxon>Kutzneria</taxon>
    </lineage>
</organism>
<dbReference type="Gene3D" id="1.10.443.10">
    <property type="entry name" value="Intergrase catalytic core"/>
    <property type="match status" value="1"/>
</dbReference>
<dbReference type="InterPro" id="IPR013762">
    <property type="entry name" value="Integrase-like_cat_sf"/>
</dbReference>
<gene>
    <name evidence="3" type="ORF">BCF44_104321</name>
</gene>
<dbReference type="Pfam" id="PF00589">
    <property type="entry name" value="Phage_integrase"/>
    <property type="match status" value="1"/>
</dbReference>
<dbReference type="GO" id="GO:0015074">
    <property type="term" value="P:DNA integration"/>
    <property type="evidence" value="ECO:0007669"/>
    <property type="project" value="InterPro"/>
</dbReference>
<reference evidence="3 4" key="1">
    <citation type="submission" date="2018-08" db="EMBL/GenBank/DDBJ databases">
        <title>Genomic Encyclopedia of Archaeal and Bacterial Type Strains, Phase II (KMG-II): from individual species to whole genera.</title>
        <authorList>
            <person name="Goeker M."/>
        </authorList>
    </citation>
    <scope>NUCLEOTIDE SEQUENCE [LARGE SCALE GENOMIC DNA]</scope>
    <source>
        <strain evidence="3 4">DSM 45791</strain>
    </source>
</reference>
<dbReference type="AlphaFoldDB" id="A0A3E0HU36"/>
<feature type="domain" description="Tyr recombinase" evidence="2">
    <location>
        <begin position="1"/>
        <end position="145"/>
    </location>
</feature>
<sequence length="155" mass="17307">MVLPIPFSLTLHFAGVVEVDVKSAAGRRGLRLPDQLFDLLKAHKEVQDKEQEIAGNLWQGGDWMFTQPNGKPVDPRTDAYEWKALLAEAGVRDARLHDARHTAATVLLLLGVPERTAMEFMGWSNSKMAARYQHVTAAMRDDVASRVNGFLWKPA</sequence>
<dbReference type="PROSITE" id="PS51898">
    <property type="entry name" value="TYR_RECOMBINASE"/>
    <property type="match status" value="1"/>
</dbReference>
<comment type="caution">
    <text evidence="3">The sequence shown here is derived from an EMBL/GenBank/DDBJ whole genome shotgun (WGS) entry which is preliminary data.</text>
</comment>